<keyword evidence="1" id="KW-0472">Membrane</keyword>
<protein>
    <submittedName>
        <fullName evidence="2">Uncharacterized protein</fullName>
    </submittedName>
</protein>
<keyword evidence="3" id="KW-1185">Reference proteome</keyword>
<evidence type="ECO:0000313" key="3">
    <source>
        <dbReference type="Proteomes" id="UP001310022"/>
    </source>
</evidence>
<proteinExistence type="predicted"/>
<comment type="caution">
    <text evidence="2">The sequence shown here is derived from an EMBL/GenBank/DDBJ whole genome shotgun (WGS) entry which is preliminary data.</text>
</comment>
<name>A0AAN4W049_9BACT</name>
<evidence type="ECO:0000256" key="1">
    <source>
        <dbReference type="SAM" id="Phobius"/>
    </source>
</evidence>
<dbReference type="Proteomes" id="UP001310022">
    <property type="component" value="Unassembled WGS sequence"/>
</dbReference>
<feature type="transmembrane region" description="Helical" evidence="1">
    <location>
        <begin position="7"/>
        <end position="25"/>
    </location>
</feature>
<keyword evidence="1" id="KW-0812">Transmembrane</keyword>
<gene>
    <name evidence="2" type="ORF">PEDI_20420</name>
</gene>
<feature type="transmembrane region" description="Helical" evidence="1">
    <location>
        <begin position="71"/>
        <end position="92"/>
    </location>
</feature>
<feature type="transmembrane region" description="Helical" evidence="1">
    <location>
        <begin position="99"/>
        <end position="122"/>
    </location>
</feature>
<evidence type="ECO:0000313" key="2">
    <source>
        <dbReference type="EMBL" id="GJM61490.1"/>
    </source>
</evidence>
<dbReference type="EMBL" id="BQKE01000001">
    <property type="protein sequence ID" value="GJM61490.1"/>
    <property type="molecule type" value="Genomic_DNA"/>
</dbReference>
<reference evidence="2 3" key="1">
    <citation type="submission" date="2021-12" db="EMBL/GenBank/DDBJ databases">
        <title>Genome sequencing of bacteria with rrn-lacking chromosome and rrn-plasmid.</title>
        <authorList>
            <person name="Anda M."/>
            <person name="Iwasaki W."/>
        </authorList>
    </citation>
    <scope>NUCLEOTIDE SEQUENCE [LARGE SCALE GENOMIC DNA]</scope>
    <source>
        <strain evidence="2 3">NBRC 15940</strain>
    </source>
</reference>
<accession>A0AAN4W049</accession>
<dbReference type="AlphaFoldDB" id="A0AAN4W049"/>
<feature type="transmembrane region" description="Helical" evidence="1">
    <location>
        <begin position="142"/>
        <end position="160"/>
    </location>
</feature>
<organism evidence="2 3">
    <name type="scientific">Persicobacter diffluens</name>
    <dbReference type="NCBI Taxonomy" id="981"/>
    <lineage>
        <taxon>Bacteria</taxon>
        <taxon>Pseudomonadati</taxon>
        <taxon>Bacteroidota</taxon>
        <taxon>Cytophagia</taxon>
        <taxon>Cytophagales</taxon>
        <taxon>Persicobacteraceae</taxon>
        <taxon>Persicobacter</taxon>
    </lineage>
</organism>
<keyword evidence="1" id="KW-1133">Transmembrane helix</keyword>
<sequence length="162" mass="19018">MKSQLNWVKIGGSLLLLFFYFFFSWKSSEGVYDFLNVYPNRWYIPFWELKSLNPPNRIDGFWNYIRNNPIGVNYIVINGIITLTSILFVWCLGKRKYVYLYLILLSFFLISGLLAFMISQLLPEMVGIRSFAVNNMNIIRSPYFLLLLAAIFLSEKLGLIKL</sequence>